<sequence>MEHTRREIVLGASAVTAGSLAGCLGTVGRDSDGEWALASFFTLADFTAQIVGDGRSVDNAVPSGQHGHGWDPQATMLPSIVESEAFVYLGVEGFQPWVDQAVEEVESNHGDDVVLIDALEGIDLLEYDGHGHNHDHETDHGHGEHAHELSVRAIQLTDRDTGETVVDAHADHWHGEPLAVPIEDRRSLGAILETDDGDAVDLGDEYALTARTAGSADLLEIESHGDHLHVRATEDGAATIVVQVARGDSIVWKSPALEVEAGAGADGDGADGHGHSHGGDRDDGHSHGDDEHGHDNHDHDADDGHGHDHSHGEYDAKFFSDPLLAKRGVENIRDALIDLDPDNADGYEANADDYLERLDDVHAAYEQRLADRTQDAVILAGHDSFQYLSDRYGFEIYTPYGLSPDDDPSSSEIADAVDFVEERGIEYVLWDYFDGDEDAELIAAEADTVIDTVMVSPAESVVEEWGEAGYGDYVGQMMEINLTAFETALGAV</sequence>
<accession>A0A6B0VKE0</accession>
<evidence type="ECO:0000256" key="4">
    <source>
        <dbReference type="SAM" id="MobiDB-lite"/>
    </source>
</evidence>
<dbReference type="Pfam" id="PF01297">
    <property type="entry name" value="ZnuA"/>
    <property type="match status" value="2"/>
</dbReference>
<reference evidence="5 6" key="1">
    <citation type="submission" date="2020-01" db="EMBL/GenBank/DDBJ databases">
        <title>Natronorubrum sp. JWXQ-INN 674 isolated from Inner Mongolia Autonomous Region of China.</title>
        <authorList>
            <person name="Xue Q."/>
        </authorList>
    </citation>
    <scope>NUCLEOTIDE SEQUENCE [LARGE SCALE GENOMIC DNA]</scope>
    <source>
        <strain evidence="5 6">JWXQ-INN-674</strain>
    </source>
</reference>
<dbReference type="GO" id="GO:0030001">
    <property type="term" value="P:metal ion transport"/>
    <property type="evidence" value="ECO:0007669"/>
    <property type="project" value="InterPro"/>
</dbReference>
<dbReference type="GO" id="GO:0046872">
    <property type="term" value="F:metal ion binding"/>
    <property type="evidence" value="ECO:0007669"/>
    <property type="project" value="InterPro"/>
</dbReference>
<keyword evidence="2" id="KW-0813">Transport</keyword>
<dbReference type="SUPFAM" id="SSF53807">
    <property type="entry name" value="Helical backbone' metal receptor"/>
    <property type="match status" value="2"/>
</dbReference>
<evidence type="ECO:0000256" key="2">
    <source>
        <dbReference type="ARBA" id="ARBA00022448"/>
    </source>
</evidence>
<feature type="compositionally biased region" description="Basic and acidic residues" evidence="4">
    <location>
        <begin position="270"/>
        <end position="314"/>
    </location>
</feature>
<feature type="region of interest" description="Disordered" evidence="4">
    <location>
        <begin position="261"/>
        <end position="314"/>
    </location>
</feature>
<dbReference type="RefSeq" id="WP_160064980.1">
    <property type="nucleotide sequence ID" value="NZ_WUYX01000029.1"/>
</dbReference>
<dbReference type="Proteomes" id="UP000434101">
    <property type="component" value="Unassembled WGS sequence"/>
</dbReference>
<comment type="caution">
    <text evidence="5">The sequence shown here is derived from an EMBL/GenBank/DDBJ whole genome shotgun (WGS) entry which is preliminary data.</text>
</comment>
<protein>
    <submittedName>
        <fullName evidence="5">Zinc ABC transporter solute-binding protein</fullName>
    </submittedName>
</protein>
<keyword evidence="6" id="KW-1185">Reference proteome</keyword>
<dbReference type="InterPro" id="IPR050492">
    <property type="entry name" value="Bact_metal-bind_prot9"/>
</dbReference>
<dbReference type="OrthoDB" id="50488at2157"/>
<dbReference type="EMBL" id="WUYX01000029">
    <property type="protein sequence ID" value="MXV62311.1"/>
    <property type="molecule type" value="Genomic_DNA"/>
</dbReference>
<evidence type="ECO:0000256" key="3">
    <source>
        <dbReference type="ARBA" id="ARBA00022729"/>
    </source>
</evidence>
<dbReference type="Gene3D" id="3.40.50.1980">
    <property type="entry name" value="Nitrogenase molybdenum iron protein domain"/>
    <property type="match status" value="3"/>
</dbReference>
<organism evidence="5 6">
    <name type="scientific">Natronorubrum halalkaliphilum</name>
    <dbReference type="NCBI Taxonomy" id="2691917"/>
    <lineage>
        <taxon>Archaea</taxon>
        <taxon>Methanobacteriati</taxon>
        <taxon>Methanobacteriota</taxon>
        <taxon>Stenosarchaea group</taxon>
        <taxon>Halobacteria</taxon>
        <taxon>Halobacteriales</taxon>
        <taxon>Natrialbaceae</taxon>
        <taxon>Natronorubrum</taxon>
    </lineage>
</organism>
<evidence type="ECO:0000256" key="1">
    <source>
        <dbReference type="ARBA" id="ARBA00011028"/>
    </source>
</evidence>
<dbReference type="PANTHER" id="PTHR42953">
    <property type="entry name" value="HIGH-AFFINITY ZINC UPTAKE SYSTEM PROTEIN ZNUA-RELATED"/>
    <property type="match status" value="1"/>
</dbReference>
<dbReference type="PROSITE" id="PS51257">
    <property type="entry name" value="PROKAR_LIPOPROTEIN"/>
    <property type="match status" value="1"/>
</dbReference>
<dbReference type="PANTHER" id="PTHR42953:SF3">
    <property type="entry name" value="HIGH-AFFINITY ZINC UPTAKE SYSTEM PROTEIN ZNUA"/>
    <property type="match status" value="1"/>
</dbReference>
<comment type="similarity">
    <text evidence="1">Belongs to the bacterial solute-binding protein 9 family.</text>
</comment>
<proteinExistence type="inferred from homology"/>
<evidence type="ECO:0000313" key="6">
    <source>
        <dbReference type="Proteomes" id="UP000434101"/>
    </source>
</evidence>
<keyword evidence="3" id="KW-0732">Signal</keyword>
<dbReference type="AlphaFoldDB" id="A0A6B0VKE0"/>
<gene>
    <name evidence="5" type="ORF">GS429_09605</name>
</gene>
<evidence type="ECO:0000313" key="5">
    <source>
        <dbReference type="EMBL" id="MXV62311.1"/>
    </source>
</evidence>
<name>A0A6B0VKE0_9EURY</name>
<dbReference type="InterPro" id="IPR006127">
    <property type="entry name" value="ZnuA-like"/>
</dbReference>